<evidence type="ECO:0000313" key="5">
    <source>
        <dbReference type="Proteomes" id="UP000236520"/>
    </source>
</evidence>
<sequence>MQAIVVEELGGPEQLRFTDRPVPEPGPGQIRVDIAAAGVNFMDTGARRLGAATGVLPFVPGVEGVGRVSALGEGVSDFAVGDRVAWVYAYGSYAEQIVLPAADAVPVPDDISDEVAASLMMQGITAHHFVTEAADVQPGQVAVVHAAAGGLGQKLTQLIKARGGKVIGIVSNEQKAKTAQSSGADHTVVSTADAFVEPVLALTDGAGVDVVFDGGGETTFRASMKVLRRHGLLLYYGAVIGAVPVVNMRELPHSIKISYPVFRDHIPTREALLRHSANLFDLVRRNVLIPEIGRRYPLEDAAQAHRDIESRTTSGKLLLLP</sequence>
<dbReference type="GO" id="GO:0003960">
    <property type="term" value="F:quinone reductase (NADPH) activity"/>
    <property type="evidence" value="ECO:0007669"/>
    <property type="project" value="InterPro"/>
</dbReference>
<protein>
    <recommendedName>
        <fullName evidence="3">Enoyl reductase (ER) domain-containing protein</fullName>
    </recommendedName>
</protein>
<comment type="caution">
    <text evidence="4">The sequence shown here is derived from an EMBL/GenBank/DDBJ whole genome shotgun (WGS) entry which is preliminary data.</text>
</comment>
<dbReference type="Pfam" id="PF00107">
    <property type="entry name" value="ADH_zinc_N"/>
    <property type="match status" value="1"/>
</dbReference>
<dbReference type="InterPro" id="IPR047618">
    <property type="entry name" value="QOR-like"/>
</dbReference>
<evidence type="ECO:0000256" key="2">
    <source>
        <dbReference type="ARBA" id="ARBA00023002"/>
    </source>
</evidence>
<keyword evidence="1" id="KW-0521">NADP</keyword>
<dbReference type="SUPFAM" id="SSF50129">
    <property type="entry name" value="GroES-like"/>
    <property type="match status" value="1"/>
</dbReference>
<dbReference type="InterPro" id="IPR020843">
    <property type="entry name" value="ER"/>
</dbReference>
<evidence type="ECO:0000256" key="1">
    <source>
        <dbReference type="ARBA" id="ARBA00022857"/>
    </source>
</evidence>
<name>A0A2J7YPV8_STRMQ</name>
<dbReference type="InterPro" id="IPR013149">
    <property type="entry name" value="ADH-like_C"/>
</dbReference>
<dbReference type="Gene3D" id="3.90.180.10">
    <property type="entry name" value="Medium-chain alcohol dehydrogenases, catalytic domain"/>
    <property type="match status" value="1"/>
</dbReference>
<dbReference type="InterPro" id="IPR036291">
    <property type="entry name" value="NAD(P)-bd_dom_sf"/>
</dbReference>
<accession>A0A2J7YPV8</accession>
<dbReference type="PANTHER" id="PTHR48106:SF13">
    <property type="entry name" value="QUINONE OXIDOREDUCTASE-RELATED"/>
    <property type="match status" value="1"/>
</dbReference>
<evidence type="ECO:0000313" key="4">
    <source>
        <dbReference type="EMBL" id="PNG90065.1"/>
    </source>
</evidence>
<keyword evidence="5" id="KW-1185">Reference proteome</keyword>
<dbReference type="GO" id="GO:0070402">
    <property type="term" value="F:NADPH binding"/>
    <property type="evidence" value="ECO:0007669"/>
    <property type="project" value="TreeGrafter"/>
</dbReference>
<dbReference type="SMART" id="SM00829">
    <property type="entry name" value="PKS_ER"/>
    <property type="match status" value="1"/>
</dbReference>
<dbReference type="Gene3D" id="3.40.50.720">
    <property type="entry name" value="NAD(P)-binding Rossmann-like Domain"/>
    <property type="match status" value="1"/>
</dbReference>
<organism evidence="4 5">
    <name type="scientific">Streptomyces malaysiensis</name>
    <dbReference type="NCBI Taxonomy" id="92644"/>
    <lineage>
        <taxon>Bacteria</taxon>
        <taxon>Bacillati</taxon>
        <taxon>Actinomycetota</taxon>
        <taxon>Actinomycetes</taxon>
        <taxon>Kitasatosporales</taxon>
        <taxon>Streptomycetaceae</taxon>
        <taxon>Streptomyces</taxon>
        <taxon>Streptomyces violaceusniger group</taxon>
    </lineage>
</organism>
<dbReference type="GO" id="GO:0005829">
    <property type="term" value="C:cytosol"/>
    <property type="evidence" value="ECO:0007669"/>
    <property type="project" value="TreeGrafter"/>
</dbReference>
<evidence type="ECO:0000259" key="3">
    <source>
        <dbReference type="SMART" id="SM00829"/>
    </source>
</evidence>
<dbReference type="Pfam" id="PF08240">
    <property type="entry name" value="ADH_N"/>
    <property type="match status" value="1"/>
</dbReference>
<keyword evidence="2" id="KW-0560">Oxidoreductase</keyword>
<reference evidence="4 5" key="1">
    <citation type="submission" date="2015-09" db="EMBL/GenBank/DDBJ databases">
        <title>Genome sequence, genome mining and natural product profiling of a biocontrol bacterium Streptomyces malaysiensis F913.</title>
        <authorList>
            <person name="Xu Y."/>
            <person name="Wei J."/>
            <person name="Xie J."/>
            <person name="Li T."/>
            <person name="Zhou Z."/>
        </authorList>
    </citation>
    <scope>NUCLEOTIDE SEQUENCE [LARGE SCALE GENOMIC DNA]</scope>
    <source>
        <strain evidence="4 5">F913</strain>
    </source>
</reference>
<dbReference type="EMBL" id="LJIW01000002">
    <property type="protein sequence ID" value="PNG90065.1"/>
    <property type="molecule type" value="Genomic_DNA"/>
</dbReference>
<dbReference type="InterPro" id="IPR013154">
    <property type="entry name" value="ADH-like_N"/>
</dbReference>
<dbReference type="InterPro" id="IPR011032">
    <property type="entry name" value="GroES-like_sf"/>
</dbReference>
<dbReference type="CDD" id="cd05286">
    <property type="entry name" value="QOR2"/>
    <property type="match status" value="1"/>
</dbReference>
<dbReference type="AlphaFoldDB" id="A0A2J7YPV8"/>
<gene>
    <name evidence="4" type="ORF">SMF913_25530</name>
</gene>
<feature type="domain" description="Enoyl reductase (ER)" evidence="3">
    <location>
        <begin position="10"/>
        <end position="319"/>
    </location>
</feature>
<dbReference type="GO" id="GO:0035925">
    <property type="term" value="F:mRNA 3'-UTR AU-rich region binding"/>
    <property type="evidence" value="ECO:0007669"/>
    <property type="project" value="TreeGrafter"/>
</dbReference>
<dbReference type="PANTHER" id="PTHR48106">
    <property type="entry name" value="QUINONE OXIDOREDUCTASE PIG3-RELATED"/>
    <property type="match status" value="1"/>
</dbReference>
<proteinExistence type="predicted"/>
<dbReference type="Proteomes" id="UP000236520">
    <property type="component" value="Unassembled WGS sequence"/>
</dbReference>
<dbReference type="SUPFAM" id="SSF51735">
    <property type="entry name" value="NAD(P)-binding Rossmann-fold domains"/>
    <property type="match status" value="1"/>
</dbReference>